<gene>
    <name evidence="2" type="ORF">G4P62_000336</name>
</gene>
<comment type="caution">
    <text evidence="2">The sequence shown here is derived from an EMBL/GenBank/DDBJ whole genome shotgun (WGS) entry which is preliminary data.</text>
</comment>
<accession>A0A9D3C3Y0</accession>
<proteinExistence type="predicted"/>
<reference evidence="2" key="1">
    <citation type="submission" date="2020-03" db="EMBL/GenBank/DDBJ databases">
        <title>Intra-Species Differences in Population Size shape Life History and Genome Evolution.</title>
        <authorList>
            <person name="Willemsen D."/>
            <person name="Cui R."/>
            <person name="Valenzano D.R."/>
        </authorList>
    </citation>
    <scope>NUCLEOTIDE SEQUENCE</scope>
    <source>
        <strain evidence="2">GRZ</strain>
        <tissue evidence="2">Whole</tissue>
    </source>
</reference>
<feature type="compositionally biased region" description="Polar residues" evidence="1">
    <location>
        <begin position="551"/>
        <end position="563"/>
    </location>
</feature>
<feature type="region of interest" description="Disordered" evidence="1">
    <location>
        <begin position="348"/>
        <end position="370"/>
    </location>
</feature>
<dbReference type="Proteomes" id="UP000822369">
    <property type="component" value="Chromosome 2"/>
</dbReference>
<dbReference type="OrthoDB" id="8960114at2759"/>
<protein>
    <submittedName>
        <fullName evidence="2">LOC107376759-like protein</fullName>
    </submittedName>
</protein>
<evidence type="ECO:0000313" key="3">
    <source>
        <dbReference type="Proteomes" id="UP000822369"/>
    </source>
</evidence>
<dbReference type="OMA" id="HTTQEME"/>
<feature type="region of interest" description="Disordered" evidence="1">
    <location>
        <begin position="465"/>
        <end position="563"/>
    </location>
</feature>
<name>A0A9D3C3Y0_NOTFU</name>
<feature type="compositionally biased region" description="Pro residues" evidence="1">
    <location>
        <begin position="532"/>
        <end position="543"/>
    </location>
</feature>
<feature type="compositionally biased region" description="Basic and acidic residues" evidence="1">
    <location>
        <begin position="477"/>
        <end position="498"/>
    </location>
</feature>
<dbReference type="EMBL" id="JAAVVJ010000002">
    <property type="protein sequence ID" value="KAF7228233.1"/>
    <property type="molecule type" value="Genomic_DNA"/>
</dbReference>
<dbReference type="AlphaFoldDB" id="A0A9D3C3Y0"/>
<feature type="compositionally biased region" description="Polar residues" evidence="1">
    <location>
        <begin position="99"/>
        <end position="109"/>
    </location>
</feature>
<feature type="region of interest" description="Disordered" evidence="1">
    <location>
        <begin position="223"/>
        <end position="298"/>
    </location>
</feature>
<evidence type="ECO:0000313" key="2">
    <source>
        <dbReference type="EMBL" id="KAF7228233.1"/>
    </source>
</evidence>
<dbReference type="KEGG" id="nfu:107376759"/>
<organism evidence="2 3">
    <name type="scientific">Nothobranchius furzeri</name>
    <name type="common">Turquoise killifish</name>
    <dbReference type="NCBI Taxonomy" id="105023"/>
    <lineage>
        <taxon>Eukaryota</taxon>
        <taxon>Metazoa</taxon>
        <taxon>Chordata</taxon>
        <taxon>Craniata</taxon>
        <taxon>Vertebrata</taxon>
        <taxon>Euteleostomi</taxon>
        <taxon>Actinopterygii</taxon>
        <taxon>Neopterygii</taxon>
        <taxon>Teleostei</taxon>
        <taxon>Neoteleostei</taxon>
        <taxon>Acanthomorphata</taxon>
        <taxon>Ovalentaria</taxon>
        <taxon>Atherinomorphae</taxon>
        <taxon>Cyprinodontiformes</taxon>
        <taxon>Nothobranchiidae</taxon>
        <taxon>Nothobranchius</taxon>
    </lineage>
</organism>
<sequence>MISTQMSQSKDSQALLQSMLQKLKLQSGRDGHMYGPAPVPDAAACTLGLDKLTGAPNLQVVDNNPVNVFGCKNTPSKDLTNPTANSKQQSEPGDKVDGSLTSFSSRKVTTGESRVLGPVAQSGFVPPLPPKTTKNGNFVFFKRADSERGRFSSSALANHAPLHANTALGMSPNQSQVQDFTPTWFPPHSAGEKHKVLHQENEGIGSLRLSDDLQIFSSNQATIRKNQRPSENKTRRWTQRIKERWKDKYRKKDKEDGGTVTQRTEQGAQISASAQKTTAGINTPTNHRDTTIPSWDSCSPNNMTTEDHTNGNNSRYNSDFDIGLGSFSLLDEILKGQEWGKFINPNLAAPSVNKRPSEEPLIRPNVPPKPYTIPSLKSPLRSGSNQWSSSGTKLSLAAASAFPSVHMDVSQPKQQFAHREADQPESMEDGHQSGVRHRASGPALQIRPSSCVENADMLFTAGNRVQTSRKRQHQQVVRRDQRLQTEKMSDGEKAERGRSISAPCPISSQMMDDSVESPHGNVPPMWSLKSPPLSPSPFNPAGPTPRGVLKHSTSQDSEASVETLTKRRRVEENRRVTFSEQVIIIESASLDVDYTDSEDEEDSETDEESLSDQAFEVEQVEAEEVPHIRRSNLPAWIKALKKKNAGKKHW</sequence>
<feature type="compositionally biased region" description="Acidic residues" evidence="1">
    <location>
        <begin position="593"/>
        <end position="610"/>
    </location>
</feature>
<feature type="region of interest" description="Disordered" evidence="1">
    <location>
        <begin position="413"/>
        <end position="437"/>
    </location>
</feature>
<feature type="compositionally biased region" description="Basic and acidic residues" evidence="1">
    <location>
        <begin position="228"/>
        <end position="257"/>
    </location>
</feature>
<feature type="region of interest" description="Disordered" evidence="1">
    <location>
        <begin position="72"/>
        <end position="109"/>
    </location>
</feature>
<feature type="compositionally biased region" description="Polar residues" evidence="1">
    <location>
        <begin position="259"/>
        <end position="298"/>
    </location>
</feature>
<evidence type="ECO:0000256" key="1">
    <source>
        <dbReference type="SAM" id="MobiDB-lite"/>
    </source>
</evidence>
<feature type="compositionally biased region" description="Polar residues" evidence="1">
    <location>
        <begin position="73"/>
        <end position="91"/>
    </location>
</feature>
<feature type="region of interest" description="Disordered" evidence="1">
    <location>
        <begin position="589"/>
        <end position="612"/>
    </location>
</feature>